<accession>A0ABQ8YHL8</accession>
<gene>
    <name evidence="7" type="ORF">M0813_21359</name>
</gene>
<dbReference type="InterPro" id="IPR029705">
    <property type="entry name" value="VPS35L"/>
</dbReference>
<evidence type="ECO:0000256" key="6">
    <source>
        <dbReference type="SAM" id="MobiDB-lite"/>
    </source>
</evidence>
<keyword evidence="8" id="KW-1185">Reference proteome</keyword>
<evidence type="ECO:0000256" key="1">
    <source>
        <dbReference type="ARBA" id="ARBA00004177"/>
    </source>
</evidence>
<evidence type="ECO:0000313" key="7">
    <source>
        <dbReference type="EMBL" id="KAJ6244095.1"/>
    </source>
</evidence>
<evidence type="ECO:0000256" key="2">
    <source>
        <dbReference type="ARBA" id="ARBA00010704"/>
    </source>
</evidence>
<evidence type="ECO:0000256" key="4">
    <source>
        <dbReference type="ARBA" id="ARBA00022753"/>
    </source>
</evidence>
<comment type="subcellular location">
    <subcellularLocation>
        <location evidence="1">Endosome</location>
    </subcellularLocation>
</comment>
<keyword evidence="3" id="KW-0813">Transport</keyword>
<dbReference type="PANTHER" id="PTHR13673:SF0">
    <property type="entry name" value="VPS35 ENDOSOMAL PROTEIN-SORTING FACTOR-LIKE"/>
    <property type="match status" value="1"/>
</dbReference>
<reference evidence="7" key="1">
    <citation type="submission" date="2022-08" db="EMBL/GenBank/DDBJ databases">
        <title>Novel sulfate-reducing endosymbionts in the free-living metamonad Anaeramoeba.</title>
        <authorList>
            <person name="Jerlstrom-Hultqvist J."/>
            <person name="Cepicka I."/>
            <person name="Gallot-Lavallee L."/>
            <person name="Salas-Leiva D."/>
            <person name="Curtis B.A."/>
            <person name="Zahonova K."/>
            <person name="Pipaliya S."/>
            <person name="Dacks J."/>
            <person name="Roger A.J."/>
        </authorList>
    </citation>
    <scope>NUCLEOTIDE SEQUENCE</scope>
    <source>
        <strain evidence="7">Schooner1</strain>
    </source>
</reference>
<feature type="compositionally biased region" description="Basic and acidic residues" evidence="6">
    <location>
        <begin position="40"/>
        <end position="64"/>
    </location>
</feature>
<sequence length="1016" mass="118592">MSKTVNWAPTERDYEEEKVAHNLIRSKATLHPLMKNYDQIMRRRDKEEKERLLKLKKTEEETNKKTKTKTKTKSKSKRKKKSSRRKKKFKGGLNFESIDNPLSSTSLTNVQEEEEEDNGYVVIEKDPLNSGIDPLSIQTKEKQNSLSSHINEQFTSNFVSWDVKKKSILSKYTMSGHITVMEGFKDETRDSQIRSTENESMMSQEERTKRRLESLSMTNQTNEIKKKLEMSQEQYLKRINKISNQLKTYWKKGKRVISLRLIVRAAKDLANTSCLPFYPSQFVLVSDVLDMFGRLVFERIQEKSITIDPLTGGTTDPLPNDFTHDIVPEVAKDTCYNWLYKILCIRELIARIYIELAILPIYRFISKDMHIVALSRISRMIRGLADPLVAAYCRTYLLRKALEIYPDLKEFQFEALNDYLISFQQIVSEPYLSKIKKYQITMGEYMNLHQPSIEWICQCVAHRGTLEEFKNVLRKYQKISKNSLVLYGILGSFNPKFIVNNLLDLLPLIRKSDSYFPHYLIYQAIGNQLLLEKPPRKKTMRILNEVWKVVSKFEKIEEYLSVARVFVEYTVKYCSMKETLILMKDIQRHIRKLSKEELHQVKIEIYTIIERLIILSEDVTNLLLVEEFTKLMDVVVIEYKTRLAKRILDSFSRKGQEPTGDPLIIHLIFEQAKILHDSVNILSHPNEIRNVSNLINNYLDHVEFGKGVEKHLNFLVEARDSFSNLDLVIANLVIRALSLAMKTFYIVKKKHTRKTGAFARACLAYCFITIPSIEDCLIRLKLYSLSGQIALINGSHAQADTFFREAVTLFKEIALIKSEMENEEKFESKLVNFLQSFASLLVIVPGHPTYGAFYLIKGLFNVLKDIEWTKNSNANFKISMAFLSLFSVYAQKNFPYHITGIESNDVLYAGYKQYKEELQNYSTKLLKSILNSIYEMDDNTERGKQNQANSALELLNLILISAQFNKQMMNLVWKLYELTKKSKRINLKYFKNTLRSLSNQKGEKYLLLYRKIKEDK</sequence>
<feature type="compositionally biased region" description="Basic residues" evidence="6">
    <location>
        <begin position="65"/>
        <end position="90"/>
    </location>
</feature>
<dbReference type="PANTHER" id="PTHR13673">
    <property type="entry name" value="ESOPHAGEAL CANCER ASSOCIATED PROTEIN"/>
    <property type="match status" value="1"/>
</dbReference>
<keyword evidence="4" id="KW-0967">Endosome</keyword>
<comment type="similarity">
    <text evidence="2">Belongs to the VPS35L family.</text>
</comment>
<evidence type="ECO:0000313" key="8">
    <source>
        <dbReference type="Proteomes" id="UP001150062"/>
    </source>
</evidence>
<protein>
    <submittedName>
        <fullName evidence="7">Esophageal cancer associated protein</fullName>
    </submittedName>
</protein>
<organism evidence="7 8">
    <name type="scientific">Anaeramoeba flamelloides</name>
    <dbReference type="NCBI Taxonomy" id="1746091"/>
    <lineage>
        <taxon>Eukaryota</taxon>
        <taxon>Metamonada</taxon>
        <taxon>Anaeramoebidae</taxon>
        <taxon>Anaeramoeba</taxon>
    </lineage>
</organism>
<keyword evidence="5" id="KW-0653">Protein transport</keyword>
<feature type="region of interest" description="Disordered" evidence="6">
    <location>
        <begin position="35"/>
        <end position="97"/>
    </location>
</feature>
<dbReference type="Proteomes" id="UP001150062">
    <property type="component" value="Unassembled WGS sequence"/>
</dbReference>
<evidence type="ECO:0000256" key="5">
    <source>
        <dbReference type="ARBA" id="ARBA00022927"/>
    </source>
</evidence>
<evidence type="ECO:0000256" key="3">
    <source>
        <dbReference type="ARBA" id="ARBA00022448"/>
    </source>
</evidence>
<dbReference type="EMBL" id="JAOAOG010000166">
    <property type="protein sequence ID" value="KAJ6244095.1"/>
    <property type="molecule type" value="Genomic_DNA"/>
</dbReference>
<comment type="caution">
    <text evidence="7">The sequence shown here is derived from an EMBL/GenBank/DDBJ whole genome shotgun (WGS) entry which is preliminary data.</text>
</comment>
<name>A0ABQ8YHL8_9EUKA</name>
<proteinExistence type="inferred from homology"/>